<reference evidence="2" key="1">
    <citation type="journal article" date="2021" name="Mol. Ecol. Resour.">
        <title>Apolygus lucorum genome provides insights into omnivorousness and mesophyll feeding.</title>
        <authorList>
            <person name="Liu Y."/>
            <person name="Liu H."/>
            <person name="Wang H."/>
            <person name="Huang T."/>
            <person name="Liu B."/>
            <person name="Yang B."/>
            <person name="Yin L."/>
            <person name="Li B."/>
            <person name="Zhang Y."/>
            <person name="Zhang S."/>
            <person name="Jiang F."/>
            <person name="Zhang X."/>
            <person name="Ren Y."/>
            <person name="Wang B."/>
            <person name="Wang S."/>
            <person name="Lu Y."/>
            <person name="Wu K."/>
            <person name="Fan W."/>
            <person name="Wang G."/>
        </authorList>
    </citation>
    <scope>NUCLEOTIDE SEQUENCE</scope>
    <source>
        <strain evidence="2">12Hb</strain>
    </source>
</reference>
<name>A0A8S9XTX2_APOLU</name>
<sequence>MQLTNKVRREHDLYFIRSVGKIVRSQPTNHSAVADCGCVVAFTYARVCCSHLRERLSFLFIPAFVLLFLLLSEPFNRGADFIGEKKVFETGSVRDASRSGRPSTRVETCAAVEASIERSPMKSAPDNALWGYIKEEMRKQRYATNEGLREGIRAAFEQVTPEILKRMSKRTWRRIKLCYDN</sequence>
<dbReference type="InterPro" id="IPR036397">
    <property type="entry name" value="RNaseH_sf"/>
</dbReference>
<feature type="transmembrane region" description="Helical" evidence="1">
    <location>
        <begin position="56"/>
        <end position="72"/>
    </location>
</feature>
<keyword evidence="3" id="KW-1185">Reference proteome</keyword>
<dbReference type="Gene3D" id="3.30.420.10">
    <property type="entry name" value="Ribonuclease H-like superfamily/Ribonuclease H"/>
    <property type="match status" value="1"/>
</dbReference>
<dbReference type="AlphaFoldDB" id="A0A8S9XTX2"/>
<keyword evidence="1" id="KW-1133">Transmembrane helix</keyword>
<dbReference type="EMBL" id="WIXP02000004">
    <property type="protein sequence ID" value="KAF6212472.1"/>
    <property type="molecule type" value="Genomic_DNA"/>
</dbReference>
<dbReference type="Proteomes" id="UP000466442">
    <property type="component" value="Unassembled WGS sequence"/>
</dbReference>
<dbReference type="GO" id="GO:0003676">
    <property type="term" value="F:nucleic acid binding"/>
    <property type="evidence" value="ECO:0007669"/>
    <property type="project" value="InterPro"/>
</dbReference>
<evidence type="ECO:0000313" key="2">
    <source>
        <dbReference type="EMBL" id="KAF6212472.1"/>
    </source>
</evidence>
<proteinExistence type="predicted"/>
<keyword evidence="1" id="KW-0812">Transmembrane</keyword>
<gene>
    <name evidence="2" type="ORF">GE061_012995</name>
</gene>
<protein>
    <submittedName>
        <fullName evidence="2">Uncharacterized protein</fullName>
    </submittedName>
</protein>
<accession>A0A8S9XTX2</accession>
<comment type="caution">
    <text evidence="2">The sequence shown here is derived from an EMBL/GenBank/DDBJ whole genome shotgun (WGS) entry which is preliminary data.</text>
</comment>
<evidence type="ECO:0000256" key="1">
    <source>
        <dbReference type="SAM" id="Phobius"/>
    </source>
</evidence>
<organism evidence="2 3">
    <name type="scientific">Apolygus lucorum</name>
    <name type="common">Small green plant bug</name>
    <name type="synonym">Lygocoris lucorum</name>
    <dbReference type="NCBI Taxonomy" id="248454"/>
    <lineage>
        <taxon>Eukaryota</taxon>
        <taxon>Metazoa</taxon>
        <taxon>Ecdysozoa</taxon>
        <taxon>Arthropoda</taxon>
        <taxon>Hexapoda</taxon>
        <taxon>Insecta</taxon>
        <taxon>Pterygota</taxon>
        <taxon>Neoptera</taxon>
        <taxon>Paraneoptera</taxon>
        <taxon>Hemiptera</taxon>
        <taxon>Heteroptera</taxon>
        <taxon>Panheteroptera</taxon>
        <taxon>Cimicomorpha</taxon>
        <taxon>Miridae</taxon>
        <taxon>Mirini</taxon>
        <taxon>Apolygus</taxon>
    </lineage>
</organism>
<evidence type="ECO:0000313" key="3">
    <source>
        <dbReference type="Proteomes" id="UP000466442"/>
    </source>
</evidence>
<keyword evidence="1" id="KW-0472">Membrane</keyword>
<dbReference type="OrthoDB" id="9979538at2759"/>